<reference evidence="12 13" key="1">
    <citation type="submission" date="2014-11" db="EMBL/GenBank/DDBJ databases">
        <title>A Rickettsiales Symbiont of Amoebae With Ancient Features.</title>
        <authorList>
            <person name="Schulz F."/>
            <person name="Martijn J."/>
            <person name="Wascher F."/>
            <person name="Kostanjsek R."/>
            <person name="Ettema T.J."/>
            <person name="Horn M."/>
        </authorList>
    </citation>
    <scope>NUCLEOTIDE SEQUENCE [LARGE SCALE GENOMIC DNA]</scope>
    <source>
        <strain evidence="12 13">UWC36</strain>
    </source>
</reference>
<evidence type="ECO:0000256" key="1">
    <source>
        <dbReference type="ARBA" id="ARBA00002254"/>
    </source>
</evidence>
<keyword evidence="12" id="KW-0282">Flagellum</keyword>
<dbReference type="AlphaFoldDB" id="A0A0C1N176"/>
<dbReference type="GO" id="GO:0009425">
    <property type="term" value="C:bacterial-type flagellum basal body"/>
    <property type="evidence" value="ECO:0007669"/>
    <property type="project" value="InterPro"/>
</dbReference>
<dbReference type="STRING" id="86105.NF27_BK00620"/>
<comment type="function">
    <text evidence="1 10">Controls the rotational direction of flagella during chemotaxis.</text>
</comment>
<dbReference type="InterPro" id="IPR005503">
    <property type="entry name" value="FliL"/>
</dbReference>
<evidence type="ECO:0000256" key="10">
    <source>
        <dbReference type="RuleBase" id="RU364125"/>
    </source>
</evidence>
<evidence type="ECO:0000256" key="7">
    <source>
        <dbReference type="ARBA" id="ARBA00022779"/>
    </source>
</evidence>
<comment type="similarity">
    <text evidence="3 10">Belongs to the FliL family.</text>
</comment>
<feature type="compositionally biased region" description="Basic and acidic residues" evidence="11">
    <location>
        <begin position="1"/>
        <end position="16"/>
    </location>
</feature>
<evidence type="ECO:0000256" key="8">
    <source>
        <dbReference type="ARBA" id="ARBA00022989"/>
    </source>
</evidence>
<keyword evidence="7 10" id="KW-0283">Flagellar rotation</keyword>
<evidence type="ECO:0000256" key="6">
    <source>
        <dbReference type="ARBA" id="ARBA00022692"/>
    </source>
</evidence>
<keyword evidence="10" id="KW-0997">Cell inner membrane</keyword>
<dbReference type="PANTHER" id="PTHR35091">
    <property type="entry name" value="FLAGELLAR PROTEIN FLIL"/>
    <property type="match status" value="1"/>
</dbReference>
<comment type="subcellular location">
    <subcellularLocation>
        <location evidence="10">Cell inner membrane</location>
    </subcellularLocation>
    <subcellularLocation>
        <location evidence="2">Cell membrane</location>
        <topology evidence="2">Single-pass membrane protein</topology>
    </subcellularLocation>
</comment>
<dbReference type="Pfam" id="PF03748">
    <property type="entry name" value="FliL"/>
    <property type="match status" value="1"/>
</dbReference>
<keyword evidence="13" id="KW-1185">Reference proteome</keyword>
<evidence type="ECO:0000313" key="13">
    <source>
        <dbReference type="Proteomes" id="UP000031258"/>
    </source>
</evidence>
<evidence type="ECO:0000313" key="12">
    <source>
        <dbReference type="EMBL" id="KIE06141.1"/>
    </source>
</evidence>
<comment type="caution">
    <text evidence="12">The sequence shown here is derived from an EMBL/GenBank/DDBJ whole genome shotgun (WGS) entry which is preliminary data.</text>
</comment>
<evidence type="ECO:0000256" key="9">
    <source>
        <dbReference type="ARBA" id="ARBA00023136"/>
    </source>
</evidence>
<organism evidence="12 13">
    <name type="scientific">Candidatus Jidaibacter acanthamoebae</name>
    <dbReference type="NCBI Taxonomy" id="86105"/>
    <lineage>
        <taxon>Bacteria</taxon>
        <taxon>Pseudomonadati</taxon>
        <taxon>Pseudomonadota</taxon>
        <taxon>Alphaproteobacteria</taxon>
        <taxon>Rickettsiales</taxon>
        <taxon>Candidatus Midichloriaceae</taxon>
        <taxon>Candidatus Jidaibacter</taxon>
    </lineage>
</organism>
<keyword evidence="9 10" id="KW-0472">Membrane</keyword>
<dbReference type="OrthoDB" id="7304620at2"/>
<dbReference type="EMBL" id="JSWE01000036">
    <property type="protein sequence ID" value="KIE06141.1"/>
    <property type="molecule type" value="Genomic_DNA"/>
</dbReference>
<keyword evidence="5 10" id="KW-0145">Chemotaxis</keyword>
<proteinExistence type="inferred from homology"/>
<keyword evidence="6 10" id="KW-0812">Transmembrane</keyword>
<feature type="transmembrane region" description="Helical" evidence="10">
    <location>
        <begin position="39"/>
        <end position="60"/>
    </location>
</feature>
<keyword evidence="8 10" id="KW-1133">Transmembrane helix</keyword>
<dbReference type="GO" id="GO:0006935">
    <property type="term" value="P:chemotaxis"/>
    <property type="evidence" value="ECO:0007669"/>
    <property type="project" value="UniProtKB-KW"/>
</dbReference>
<evidence type="ECO:0000256" key="4">
    <source>
        <dbReference type="ARBA" id="ARBA00022475"/>
    </source>
</evidence>
<dbReference type="GO" id="GO:0005886">
    <property type="term" value="C:plasma membrane"/>
    <property type="evidence" value="ECO:0007669"/>
    <property type="project" value="UniProtKB-SubCell"/>
</dbReference>
<sequence length="180" mass="20385">MAAEEKEQLENDKEGVAEGEQTEAEGSSAPPPKSHKKKIIFIAVFLILLLSTGGGILFYLKQQKTEEDKKKLEQKAAEKEIAYFDLDEILMNLNTGGKGQGFLKLKITLQVTGSKNLDAVKMYSPKIRDTFIIYLRELRPEDMQGSIALYKLKTEMLLRVNKIVYPAQINDILFKDVFVQ</sequence>
<evidence type="ECO:0000256" key="11">
    <source>
        <dbReference type="SAM" id="MobiDB-lite"/>
    </source>
</evidence>
<name>A0A0C1N176_9RICK</name>
<keyword evidence="4" id="KW-1003">Cell membrane</keyword>
<evidence type="ECO:0000256" key="5">
    <source>
        <dbReference type="ARBA" id="ARBA00022500"/>
    </source>
</evidence>
<accession>A0A0C1N176</accession>
<keyword evidence="12" id="KW-0966">Cell projection</keyword>
<evidence type="ECO:0000256" key="2">
    <source>
        <dbReference type="ARBA" id="ARBA00004162"/>
    </source>
</evidence>
<protein>
    <recommendedName>
        <fullName evidence="10">Flagellar protein FliL</fullName>
    </recommendedName>
</protein>
<feature type="region of interest" description="Disordered" evidence="11">
    <location>
        <begin position="1"/>
        <end position="34"/>
    </location>
</feature>
<dbReference type="GO" id="GO:0071978">
    <property type="term" value="P:bacterial-type flagellum-dependent swarming motility"/>
    <property type="evidence" value="ECO:0007669"/>
    <property type="project" value="TreeGrafter"/>
</dbReference>
<evidence type="ECO:0000256" key="3">
    <source>
        <dbReference type="ARBA" id="ARBA00008281"/>
    </source>
</evidence>
<keyword evidence="12" id="KW-0969">Cilium</keyword>
<gene>
    <name evidence="12" type="primary">fliL_2</name>
    <name evidence="12" type="ORF">NF27_BK00620</name>
</gene>
<dbReference type="Proteomes" id="UP000031258">
    <property type="component" value="Unassembled WGS sequence"/>
</dbReference>
<dbReference type="RefSeq" id="WP_053332455.1">
    <property type="nucleotide sequence ID" value="NZ_JSWE01000036.1"/>
</dbReference>
<dbReference type="PANTHER" id="PTHR35091:SF2">
    <property type="entry name" value="FLAGELLAR PROTEIN FLIL"/>
    <property type="match status" value="1"/>
</dbReference>